<dbReference type="EMBL" id="FOGW01000010">
    <property type="protein sequence ID" value="SER78751.1"/>
    <property type="molecule type" value="Genomic_DNA"/>
</dbReference>
<dbReference type="SUPFAM" id="SSF48452">
    <property type="entry name" value="TPR-like"/>
    <property type="match status" value="1"/>
</dbReference>
<dbReference type="InterPro" id="IPR050469">
    <property type="entry name" value="Diguanylate_Cyclase"/>
</dbReference>
<dbReference type="PROSITE" id="PS50887">
    <property type="entry name" value="GGDEF"/>
    <property type="match status" value="1"/>
</dbReference>
<dbReference type="AlphaFoldDB" id="A0A1H9S170"/>
<dbReference type="Gene3D" id="1.25.40.10">
    <property type="entry name" value="Tetratricopeptide repeat domain"/>
    <property type="match status" value="1"/>
</dbReference>
<dbReference type="Pfam" id="PF00990">
    <property type="entry name" value="GGDEF"/>
    <property type="match status" value="1"/>
</dbReference>
<evidence type="ECO:0000313" key="3">
    <source>
        <dbReference type="Proteomes" id="UP000182471"/>
    </source>
</evidence>
<dbReference type="RefSeq" id="WP_074730540.1">
    <property type="nucleotide sequence ID" value="NZ_FOGW01000010.1"/>
</dbReference>
<dbReference type="SMART" id="SM00267">
    <property type="entry name" value="GGDEF"/>
    <property type="match status" value="1"/>
</dbReference>
<dbReference type="GO" id="GO:0043709">
    <property type="term" value="P:cell adhesion involved in single-species biofilm formation"/>
    <property type="evidence" value="ECO:0007669"/>
    <property type="project" value="TreeGrafter"/>
</dbReference>
<dbReference type="GO" id="GO:0052621">
    <property type="term" value="F:diguanylate cyclase activity"/>
    <property type="evidence" value="ECO:0007669"/>
    <property type="project" value="TreeGrafter"/>
</dbReference>
<dbReference type="Gene3D" id="3.30.70.270">
    <property type="match status" value="1"/>
</dbReference>
<dbReference type="NCBIfam" id="TIGR00254">
    <property type="entry name" value="GGDEF"/>
    <property type="match status" value="1"/>
</dbReference>
<sequence>MEEEFSFHTPEGFINFNEISKIDDLTKRAYSYIKLGTDALNCGEFTLSIDSFLEALNCCKVNSLPYLIAQERIAKQLQVLGHPDECIKLNKQIEEVFVQKCNEANAPSKELINNRITNLCLMLDSLVRVKDLDTAKNILDLIIELSPDESLSLYVITAKVQYYGGIHDNDKERYYLDLYITKVKETYIHDSQHYQKINEMLTFLLMSKHFDRAKELIDLLDDAITHSNNQSCKLVFLTNKIAYDKEIGDTKQLNEDILQFHFFVNLQIKNGIYDAYENTKYRINMSKIRNEQKRIHAENIRLQKEAMTDSLVKLPNRGALDIEGHKLFKKAKTTSTNFAVEILDIDYFKQLNDTYGHQFGDKALVALSRCLKKIQHDNVFISRYGGDEFCILYFNLSADKIKKFAKLINIELKKIKIPNNNSKVSPYLTISQGIFIKVPSEKDNLWDFIKKADSALYDIKKTKRGSIKIRKL</sequence>
<dbReference type="InterPro" id="IPR029787">
    <property type="entry name" value="Nucleotide_cyclase"/>
</dbReference>
<dbReference type="InterPro" id="IPR011990">
    <property type="entry name" value="TPR-like_helical_dom_sf"/>
</dbReference>
<evidence type="ECO:0000259" key="1">
    <source>
        <dbReference type="PROSITE" id="PS50887"/>
    </source>
</evidence>
<accession>A0A1H9S170</accession>
<evidence type="ECO:0000313" key="2">
    <source>
        <dbReference type="EMBL" id="SER78751.1"/>
    </source>
</evidence>
<name>A0A1H9S170_9FIRM</name>
<protein>
    <submittedName>
        <fullName evidence="2">Diguanylate cyclase (GGDEF) domain-containing protein</fullName>
    </submittedName>
</protein>
<dbReference type="GO" id="GO:1902201">
    <property type="term" value="P:negative regulation of bacterial-type flagellum-dependent cell motility"/>
    <property type="evidence" value="ECO:0007669"/>
    <property type="project" value="TreeGrafter"/>
</dbReference>
<dbReference type="InterPro" id="IPR000160">
    <property type="entry name" value="GGDEF_dom"/>
</dbReference>
<reference evidence="3" key="1">
    <citation type="submission" date="2016-10" db="EMBL/GenBank/DDBJ databases">
        <authorList>
            <person name="Varghese N."/>
            <person name="Submissions S."/>
        </authorList>
    </citation>
    <scope>NUCLEOTIDE SEQUENCE [LARGE SCALE GENOMIC DNA]</scope>
    <source>
        <strain evidence="3">S1b</strain>
    </source>
</reference>
<organism evidence="2 3">
    <name type="scientific">Lachnobacterium bovis</name>
    <dbReference type="NCBI Taxonomy" id="140626"/>
    <lineage>
        <taxon>Bacteria</taxon>
        <taxon>Bacillati</taxon>
        <taxon>Bacillota</taxon>
        <taxon>Clostridia</taxon>
        <taxon>Lachnospirales</taxon>
        <taxon>Lachnospiraceae</taxon>
        <taxon>Lachnobacterium</taxon>
    </lineage>
</organism>
<dbReference type="PANTHER" id="PTHR45138:SF9">
    <property type="entry name" value="DIGUANYLATE CYCLASE DGCM-RELATED"/>
    <property type="match status" value="1"/>
</dbReference>
<keyword evidence="3" id="KW-1185">Reference proteome</keyword>
<gene>
    <name evidence="2" type="ORF">SAMN02910429_01090</name>
</gene>
<feature type="domain" description="GGDEF" evidence="1">
    <location>
        <begin position="336"/>
        <end position="472"/>
    </location>
</feature>
<dbReference type="PANTHER" id="PTHR45138">
    <property type="entry name" value="REGULATORY COMPONENTS OF SENSORY TRANSDUCTION SYSTEM"/>
    <property type="match status" value="1"/>
</dbReference>
<proteinExistence type="predicted"/>
<dbReference type="GO" id="GO:0005886">
    <property type="term" value="C:plasma membrane"/>
    <property type="evidence" value="ECO:0007669"/>
    <property type="project" value="TreeGrafter"/>
</dbReference>
<dbReference type="SUPFAM" id="SSF55073">
    <property type="entry name" value="Nucleotide cyclase"/>
    <property type="match status" value="1"/>
</dbReference>
<dbReference type="CDD" id="cd01949">
    <property type="entry name" value="GGDEF"/>
    <property type="match status" value="1"/>
</dbReference>
<dbReference type="InterPro" id="IPR043128">
    <property type="entry name" value="Rev_trsase/Diguanyl_cyclase"/>
</dbReference>
<dbReference type="Proteomes" id="UP000182471">
    <property type="component" value="Unassembled WGS sequence"/>
</dbReference>